<evidence type="ECO:0000313" key="2">
    <source>
        <dbReference type="EMBL" id="GAC15320.1"/>
    </source>
</evidence>
<name>K6YVQ8_9ALTE</name>
<dbReference type="EMBL" id="BAEN01000051">
    <property type="protein sequence ID" value="GAC15320.1"/>
    <property type="molecule type" value="Genomic_DNA"/>
</dbReference>
<feature type="chain" id="PRO_5003900400" description="DUF4886 domain-containing protein" evidence="1">
    <location>
        <begin position="25"/>
        <end position="288"/>
    </location>
</feature>
<dbReference type="GO" id="GO:0016788">
    <property type="term" value="F:hydrolase activity, acting on ester bonds"/>
    <property type="evidence" value="ECO:0007669"/>
    <property type="project" value="UniProtKB-ARBA"/>
</dbReference>
<accession>K6YVQ8</accession>
<dbReference type="SUPFAM" id="SSF52266">
    <property type="entry name" value="SGNH hydrolase"/>
    <property type="match status" value="1"/>
</dbReference>
<feature type="signal peptide" evidence="1">
    <location>
        <begin position="1"/>
        <end position="24"/>
    </location>
</feature>
<dbReference type="InterPro" id="IPR036514">
    <property type="entry name" value="SGNH_hydro_sf"/>
</dbReference>
<dbReference type="OrthoDB" id="9792428at2"/>
<dbReference type="AlphaFoldDB" id="K6YVQ8"/>
<protein>
    <recommendedName>
        <fullName evidence="4">DUF4886 domain-containing protein</fullName>
    </recommendedName>
</protein>
<reference evidence="2 3" key="1">
    <citation type="journal article" date="2017" name="Antonie Van Leeuwenhoek">
        <title>Rhizobium rhizosphaerae sp. nov., a novel species isolated from rice rhizosphere.</title>
        <authorList>
            <person name="Zhao J.J."/>
            <person name="Zhang J."/>
            <person name="Zhang R.J."/>
            <person name="Zhang C.W."/>
            <person name="Yin H.Q."/>
            <person name="Zhang X.X."/>
        </authorList>
    </citation>
    <scope>NUCLEOTIDE SEQUENCE [LARGE SCALE GENOMIC DNA]</scope>
    <source>
        <strain evidence="2 3">E3</strain>
    </source>
</reference>
<comment type="caution">
    <text evidence="2">The sequence shown here is derived from an EMBL/GenBank/DDBJ whole genome shotgun (WGS) entry which is preliminary data.</text>
</comment>
<keyword evidence="3" id="KW-1185">Reference proteome</keyword>
<evidence type="ECO:0000256" key="1">
    <source>
        <dbReference type="SAM" id="SignalP"/>
    </source>
</evidence>
<dbReference type="eggNOG" id="COG2755">
    <property type="taxonomic scope" value="Bacteria"/>
</dbReference>
<keyword evidence="1" id="KW-0732">Signal</keyword>
<sequence>MKSNLILPFLWATAFILTAPVTLAAEAKSEFDALNNIYLPDITEFDSPKRILFIGNSFSFYNNGIHNHLGSLIRSAGDWQAGKNRLRLSTLSGGHIYEHLTDLNYYLSKPDEHWEAMVLQGHSNEPIDAKKKVLFEKATDKAISMIKEKEIKPILFMTWGYKGEPDMAEKLANTYIKIANRHDVPVVPVGLAFAQAEKSLADIELFVPDVLGVNNLDQQNATLKYRKVWKHPSEAGTYLAACVFYASLYKQSPEGLIFHGKLSPQVAAQLQAISWQVTSAFLDIKDKT</sequence>
<evidence type="ECO:0000313" key="3">
    <source>
        <dbReference type="Proteomes" id="UP000006334"/>
    </source>
</evidence>
<dbReference type="Proteomes" id="UP000006334">
    <property type="component" value="Unassembled WGS sequence"/>
</dbReference>
<proteinExistence type="predicted"/>
<organism evidence="2 3">
    <name type="scientific">Aliiglaciecola lipolytica E3</name>
    <dbReference type="NCBI Taxonomy" id="1127673"/>
    <lineage>
        <taxon>Bacteria</taxon>
        <taxon>Pseudomonadati</taxon>
        <taxon>Pseudomonadota</taxon>
        <taxon>Gammaproteobacteria</taxon>
        <taxon>Alteromonadales</taxon>
        <taxon>Alteromonadaceae</taxon>
        <taxon>Aliiglaciecola</taxon>
    </lineage>
</organism>
<dbReference type="Gene3D" id="3.40.50.1110">
    <property type="entry name" value="SGNH hydrolase"/>
    <property type="match status" value="1"/>
</dbReference>
<evidence type="ECO:0008006" key="4">
    <source>
        <dbReference type="Google" id="ProtNLM"/>
    </source>
</evidence>
<dbReference type="STRING" id="1127673.GLIP_2698"/>
<dbReference type="RefSeq" id="WP_008845125.1">
    <property type="nucleotide sequence ID" value="NZ_BAEN01000051.1"/>
</dbReference>
<gene>
    <name evidence="2" type="ORF">GLIP_2698</name>
</gene>